<sequence>MQQLSKKSAWLSKVSGDLLLAKVKEITTIGLQRDTCLKVKIPKNNFYEYNRMFYMNSAYEWSLDPESKCRVGDVVLIRRLSESHRPSKTVQYAVEKVVFQHGYFIDPVTKRRVFGAKEFEKEVELRKDLVDEIYSEPLGEEDEGIKNDDQLKRNKIRRRVEEQRERRANDEGENWDEGDDGKPPEEQQLY</sequence>
<dbReference type="Proteomes" id="UP001620626">
    <property type="component" value="Unassembled WGS sequence"/>
</dbReference>
<gene>
    <name evidence="2" type="ORF">niasHT_021809</name>
</gene>
<feature type="region of interest" description="Disordered" evidence="1">
    <location>
        <begin position="138"/>
        <end position="190"/>
    </location>
</feature>
<accession>A0ABD2J8Q6</accession>
<evidence type="ECO:0000313" key="3">
    <source>
        <dbReference type="Proteomes" id="UP001620626"/>
    </source>
</evidence>
<comment type="caution">
    <text evidence="2">The sequence shown here is derived from an EMBL/GenBank/DDBJ whole genome shotgun (WGS) entry which is preliminary data.</text>
</comment>
<dbReference type="InterPro" id="IPR012340">
    <property type="entry name" value="NA-bd_OB-fold"/>
</dbReference>
<evidence type="ECO:0008006" key="4">
    <source>
        <dbReference type="Google" id="ProtNLM"/>
    </source>
</evidence>
<name>A0ABD2J8Q6_9BILA</name>
<feature type="compositionally biased region" description="Basic and acidic residues" evidence="1">
    <location>
        <begin position="159"/>
        <end position="170"/>
    </location>
</feature>
<keyword evidence="3" id="KW-1185">Reference proteome</keyword>
<organism evidence="2 3">
    <name type="scientific">Heterodera trifolii</name>
    <dbReference type="NCBI Taxonomy" id="157864"/>
    <lineage>
        <taxon>Eukaryota</taxon>
        <taxon>Metazoa</taxon>
        <taxon>Ecdysozoa</taxon>
        <taxon>Nematoda</taxon>
        <taxon>Chromadorea</taxon>
        <taxon>Rhabditida</taxon>
        <taxon>Tylenchina</taxon>
        <taxon>Tylenchomorpha</taxon>
        <taxon>Tylenchoidea</taxon>
        <taxon>Heteroderidae</taxon>
        <taxon>Heteroderinae</taxon>
        <taxon>Heterodera</taxon>
    </lineage>
</organism>
<dbReference type="AlphaFoldDB" id="A0ABD2J8Q6"/>
<feature type="compositionally biased region" description="Basic and acidic residues" evidence="1">
    <location>
        <begin position="180"/>
        <end position="190"/>
    </location>
</feature>
<evidence type="ECO:0000256" key="1">
    <source>
        <dbReference type="SAM" id="MobiDB-lite"/>
    </source>
</evidence>
<dbReference type="Gene3D" id="2.40.50.140">
    <property type="entry name" value="Nucleic acid-binding proteins"/>
    <property type="match status" value="1"/>
</dbReference>
<evidence type="ECO:0000313" key="2">
    <source>
        <dbReference type="EMBL" id="KAL3086945.1"/>
    </source>
</evidence>
<protein>
    <recommendedName>
        <fullName evidence="4">Ribosomal protein S17</fullName>
    </recommendedName>
</protein>
<reference evidence="2 3" key="1">
    <citation type="submission" date="2024-10" db="EMBL/GenBank/DDBJ databases">
        <authorList>
            <person name="Kim D."/>
        </authorList>
    </citation>
    <scope>NUCLEOTIDE SEQUENCE [LARGE SCALE GENOMIC DNA]</scope>
    <source>
        <strain evidence="2">BH-2024</strain>
    </source>
</reference>
<dbReference type="EMBL" id="JBICBT010001026">
    <property type="protein sequence ID" value="KAL3086945.1"/>
    <property type="molecule type" value="Genomic_DNA"/>
</dbReference>
<dbReference type="PANTHER" id="PTHR24088">
    <property type="entry name" value="28S RIBOSOMAL PROTEIN S17, MITOCHONDRIAL"/>
    <property type="match status" value="1"/>
</dbReference>
<proteinExistence type="predicted"/>
<dbReference type="InterPro" id="IPR039193">
    <property type="entry name" value="Ribosomal_uS17m_metazoa"/>
</dbReference>
<dbReference type="SUPFAM" id="SSF50249">
    <property type="entry name" value="Nucleic acid-binding proteins"/>
    <property type="match status" value="1"/>
</dbReference>
<dbReference type="PANTHER" id="PTHR24088:SF0">
    <property type="entry name" value="SMALL RIBOSOMAL SUBUNIT PROTEIN US17M"/>
    <property type="match status" value="1"/>
</dbReference>